<dbReference type="Pfam" id="PF03398">
    <property type="entry name" value="Ist1"/>
    <property type="match status" value="1"/>
</dbReference>
<evidence type="ECO:0000256" key="2">
    <source>
        <dbReference type="SAM" id="Phobius"/>
    </source>
</evidence>
<evidence type="ECO:0000256" key="1">
    <source>
        <dbReference type="ARBA" id="ARBA00005536"/>
    </source>
</evidence>
<dbReference type="Proteomes" id="UP001054252">
    <property type="component" value="Unassembled WGS sequence"/>
</dbReference>
<dbReference type="EMBL" id="BPVZ01000072">
    <property type="protein sequence ID" value="GKV26425.1"/>
    <property type="molecule type" value="Genomic_DNA"/>
</dbReference>
<keyword evidence="2" id="KW-0472">Membrane</keyword>
<dbReference type="AlphaFoldDB" id="A0AAV5KP80"/>
<dbReference type="GO" id="GO:0015031">
    <property type="term" value="P:protein transport"/>
    <property type="evidence" value="ECO:0007669"/>
    <property type="project" value="InterPro"/>
</dbReference>
<organism evidence="3 4">
    <name type="scientific">Rubroshorea leprosula</name>
    <dbReference type="NCBI Taxonomy" id="152421"/>
    <lineage>
        <taxon>Eukaryota</taxon>
        <taxon>Viridiplantae</taxon>
        <taxon>Streptophyta</taxon>
        <taxon>Embryophyta</taxon>
        <taxon>Tracheophyta</taxon>
        <taxon>Spermatophyta</taxon>
        <taxon>Magnoliopsida</taxon>
        <taxon>eudicotyledons</taxon>
        <taxon>Gunneridae</taxon>
        <taxon>Pentapetalae</taxon>
        <taxon>rosids</taxon>
        <taxon>malvids</taxon>
        <taxon>Malvales</taxon>
        <taxon>Dipterocarpaceae</taxon>
        <taxon>Rubroshorea</taxon>
    </lineage>
</organism>
<dbReference type="PANTHER" id="PTHR12161">
    <property type="entry name" value="IST1 FAMILY MEMBER"/>
    <property type="match status" value="1"/>
</dbReference>
<dbReference type="PANTHER" id="PTHR12161:SF58">
    <property type="entry name" value="REGULATOR OF VPS4 ACTIVITY IN THE MVB PATHWAY PROTEIN"/>
    <property type="match status" value="1"/>
</dbReference>
<keyword evidence="2" id="KW-0812">Transmembrane</keyword>
<reference evidence="3 4" key="1">
    <citation type="journal article" date="2021" name="Commun. Biol.">
        <title>The genome of Shorea leprosula (Dipterocarpaceae) highlights the ecological relevance of drought in aseasonal tropical rainforests.</title>
        <authorList>
            <person name="Ng K.K.S."/>
            <person name="Kobayashi M.J."/>
            <person name="Fawcett J.A."/>
            <person name="Hatakeyama M."/>
            <person name="Paape T."/>
            <person name="Ng C.H."/>
            <person name="Ang C.C."/>
            <person name="Tnah L.H."/>
            <person name="Lee C.T."/>
            <person name="Nishiyama T."/>
            <person name="Sese J."/>
            <person name="O'Brien M.J."/>
            <person name="Copetti D."/>
            <person name="Mohd Noor M.I."/>
            <person name="Ong R.C."/>
            <person name="Putra M."/>
            <person name="Sireger I.Z."/>
            <person name="Indrioko S."/>
            <person name="Kosugi Y."/>
            <person name="Izuno A."/>
            <person name="Isagi Y."/>
            <person name="Lee S.L."/>
            <person name="Shimizu K.K."/>
        </authorList>
    </citation>
    <scope>NUCLEOTIDE SEQUENCE [LARGE SCALE GENOMIC DNA]</scope>
    <source>
        <strain evidence="3">214</strain>
    </source>
</reference>
<dbReference type="InterPro" id="IPR042277">
    <property type="entry name" value="IST1-like"/>
</dbReference>
<feature type="transmembrane region" description="Helical" evidence="2">
    <location>
        <begin position="240"/>
        <end position="260"/>
    </location>
</feature>
<dbReference type="Gene3D" id="1.20.1260.60">
    <property type="entry name" value="Vacuolar protein sorting-associated protein Ist1"/>
    <property type="match status" value="1"/>
</dbReference>
<name>A0AAV5KP80_9ROSI</name>
<keyword evidence="2" id="KW-1133">Transmembrane helix</keyword>
<dbReference type="InterPro" id="IPR005061">
    <property type="entry name" value="Ist1"/>
</dbReference>
<gene>
    <name evidence="3" type="ORF">SLEP1_g35727</name>
</gene>
<proteinExistence type="inferred from homology"/>
<comment type="similarity">
    <text evidence="1">Belongs to the IST1 family.</text>
</comment>
<evidence type="ECO:0000313" key="3">
    <source>
        <dbReference type="EMBL" id="GKV26425.1"/>
    </source>
</evidence>
<keyword evidence="4" id="KW-1185">Reference proteome</keyword>
<comment type="caution">
    <text evidence="3">The sequence shown here is derived from an EMBL/GenBank/DDBJ whole genome shotgun (WGS) entry which is preliminary data.</text>
</comment>
<accession>A0AAV5KP80</accession>
<protein>
    <submittedName>
        <fullName evidence="3">Uncharacterized protein</fullName>
    </submittedName>
</protein>
<sequence length="265" mass="30856">MSIQRNRKESIIRQSRADIAELLQNGQFNNARYRVVQLYLDQQRLCAYDKIEHFCIHIMTNISHVTRQSCWQLLRTDVGEAISSLVFAASRCGELPELHLLRNLFKQRFGSEFERVNVELHPGNLVNCQMKQHLIHIKLVPEDLKLKLITEIAKEYNIHLGLHGSEVQDYRLYNFEPGTEVLDMEVQEICTVNDENWTQENYSHVHQRLPDYNNVVAKLKAHKTEHKVGQKGRTPAAKRLLIIVLPFCFSLVILIIARVFKGFSK</sequence>
<evidence type="ECO:0000313" key="4">
    <source>
        <dbReference type="Proteomes" id="UP001054252"/>
    </source>
</evidence>